<evidence type="ECO:0000256" key="4">
    <source>
        <dbReference type="PROSITE-ProRule" id="PRU00134"/>
    </source>
</evidence>
<dbReference type="Gene3D" id="1.25.40.10">
    <property type="entry name" value="Tetratricopeptide repeat domain"/>
    <property type="match status" value="1"/>
</dbReference>
<keyword evidence="3" id="KW-0862">Zinc</keyword>
<dbReference type="Gene3D" id="3.30.40.10">
    <property type="entry name" value="Zinc/RING finger domain, C3HC4 (zinc finger)"/>
    <property type="match status" value="1"/>
</dbReference>
<evidence type="ECO:0000256" key="2">
    <source>
        <dbReference type="ARBA" id="ARBA00022771"/>
    </source>
</evidence>
<comment type="caution">
    <text evidence="6">The sequence shown here is derived from an EMBL/GenBank/DDBJ whole genome shotgun (WGS) entry which is preliminary data.</text>
</comment>
<protein>
    <recommendedName>
        <fullName evidence="5">MYND-type domain-containing protein</fullName>
    </recommendedName>
</protein>
<sequence>MILTNCAACAAPLAHTAPRCVRCWTRYCDSTCQHDHWRRGHKQMCKKIHRGGNAEQYNADKKYKEAVAVAVEACADDTKDQTCFICTQALHWKTKEGLVRGCSCRGTAGFAHVSCLAEQAKILVAEAEENNLGDKVLVERWRRWHTCSLCKQEYHGVVRCAIGWACWKTYVGRPETDATRGFAINQLGNGLDEANHHEEALSVKEAQLSLLRRIGAGEEGILVAQSNLASTYGELGQMEKALSVERDVYSGRLKFHGEQHPATLRAALNYASSLGSLKRYAEAKPLLLKTMPVARRVLGEGHRVTLKTRWTYASSLCEDPDATLDDLNEAVTTLEDARRIARRVFGGAHPITGGLGRDLIKARAALRARETPSPGSA</sequence>
<evidence type="ECO:0000313" key="7">
    <source>
        <dbReference type="Proteomes" id="UP000789595"/>
    </source>
</evidence>
<keyword evidence="2 4" id="KW-0863">Zinc-finger</keyword>
<dbReference type="Proteomes" id="UP000789595">
    <property type="component" value="Unassembled WGS sequence"/>
</dbReference>
<dbReference type="AlphaFoldDB" id="A0A8J2SXS0"/>
<gene>
    <name evidence="6" type="ORF">PECAL_6P12940</name>
</gene>
<dbReference type="InterPro" id="IPR013083">
    <property type="entry name" value="Znf_RING/FYVE/PHD"/>
</dbReference>
<dbReference type="PROSITE" id="PS50865">
    <property type="entry name" value="ZF_MYND_2"/>
    <property type="match status" value="1"/>
</dbReference>
<evidence type="ECO:0000256" key="3">
    <source>
        <dbReference type="ARBA" id="ARBA00022833"/>
    </source>
</evidence>
<evidence type="ECO:0000259" key="5">
    <source>
        <dbReference type="PROSITE" id="PS50865"/>
    </source>
</evidence>
<evidence type="ECO:0000256" key="1">
    <source>
        <dbReference type="ARBA" id="ARBA00022723"/>
    </source>
</evidence>
<dbReference type="InterPro" id="IPR011016">
    <property type="entry name" value="Znf_RING-CH"/>
</dbReference>
<dbReference type="PANTHER" id="PTHR46082">
    <property type="entry name" value="ATP/GTP-BINDING PROTEIN-RELATED"/>
    <property type="match status" value="1"/>
</dbReference>
<evidence type="ECO:0000313" key="6">
    <source>
        <dbReference type="EMBL" id="CAH0379665.1"/>
    </source>
</evidence>
<keyword evidence="1" id="KW-0479">Metal-binding</keyword>
<dbReference type="Gene3D" id="6.10.140.2220">
    <property type="match status" value="1"/>
</dbReference>
<dbReference type="Pfam" id="PF12906">
    <property type="entry name" value="RINGv"/>
    <property type="match status" value="1"/>
</dbReference>
<dbReference type="SUPFAM" id="SSF144232">
    <property type="entry name" value="HIT/MYND zinc finger-like"/>
    <property type="match status" value="1"/>
</dbReference>
<name>A0A8J2SXS0_9STRA</name>
<keyword evidence="7" id="KW-1185">Reference proteome</keyword>
<dbReference type="GO" id="GO:0008270">
    <property type="term" value="F:zinc ion binding"/>
    <property type="evidence" value="ECO:0007669"/>
    <property type="project" value="UniProtKB-KW"/>
</dbReference>
<dbReference type="PANTHER" id="PTHR46082:SF6">
    <property type="entry name" value="AAA+ ATPASE DOMAIN-CONTAINING PROTEIN-RELATED"/>
    <property type="match status" value="1"/>
</dbReference>
<organism evidence="6 7">
    <name type="scientific">Pelagomonas calceolata</name>
    <dbReference type="NCBI Taxonomy" id="35677"/>
    <lineage>
        <taxon>Eukaryota</taxon>
        <taxon>Sar</taxon>
        <taxon>Stramenopiles</taxon>
        <taxon>Ochrophyta</taxon>
        <taxon>Pelagophyceae</taxon>
        <taxon>Pelagomonadales</taxon>
        <taxon>Pelagomonadaceae</taxon>
        <taxon>Pelagomonas</taxon>
    </lineage>
</organism>
<accession>A0A8J2SXS0</accession>
<feature type="domain" description="MYND-type" evidence="5">
    <location>
        <begin position="6"/>
        <end position="45"/>
    </location>
</feature>
<proteinExistence type="predicted"/>
<dbReference type="EMBL" id="CAKKNE010000006">
    <property type="protein sequence ID" value="CAH0379665.1"/>
    <property type="molecule type" value="Genomic_DNA"/>
</dbReference>
<dbReference type="SUPFAM" id="SSF48452">
    <property type="entry name" value="TPR-like"/>
    <property type="match status" value="1"/>
</dbReference>
<dbReference type="Pfam" id="PF13424">
    <property type="entry name" value="TPR_12"/>
    <property type="match status" value="1"/>
</dbReference>
<dbReference type="OrthoDB" id="1658288at2759"/>
<dbReference type="InterPro" id="IPR011990">
    <property type="entry name" value="TPR-like_helical_dom_sf"/>
</dbReference>
<dbReference type="InterPro" id="IPR002893">
    <property type="entry name" value="Znf_MYND"/>
</dbReference>
<reference evidence="6" key="1">
    <citation type="submission" date="2021-11" db="EMBL/GenBank/DDBJ databases">
        <authorList>
            <consortium name="Genoscope - CEA"/>
            <person name="William W."/>
        </authorList>
    </citation>
    <scope>NUCLEOTIDE SEQUENCE</scope>
</reference>
<dbReference type="InterPro" id="IPR053137">
    <property type="entry name" value="NLR-like"/>
</dbReference>